<gene>
    <name evidence="3" type="ORF">IFR04_014992</name>
</gene>
<feature type="region of interest" description="Disordered" evidence="1">
    <location>
        <begin position="243"/>
        <end position="271"/>
    </location>
</feature>
<keyword evidence="2" id="KW-0812">Transmembrane</keyword>
<proteinExistence type="predicted"/>
<feature type="transmembrane region" description="Helical" evidence="2">
    <location>
        <begin position="145"/>
        <end position="166"/>
    </location>
</feature>
<protein>
    <submittedName>
        <fullName evidence="3">Uncharacterized protein</fullName>
    </submittedName>
</protein>
<evidence type="ECO:0000313" key="4">
    <source>
        <dbReference type="Proteomes" id="UP000664132"/>
    </source>
</evidence>
<dbReference type="OrthoDB" id="3545253at2759"/>
<sequence length="406" mass="44705">MTCAPQVTLYTSQKYNFSRIPEIDDPNGSELGQKSYFLISIFVPWSIGPNIARGYFLGFRSHLKQNESVEFITYTDRVSMLNNGTISPEVEEAAKAQGQVSSIGPTSSWACEGRPCSQSIALSGITLTQKKPKKFKQPLNENQKFTIGFSATMGGVTLILLIGVIWRCRQRRSERKGSKRRWWYKIPSPEAGASELQGRVGPYTTAELGGDGQRGSVFELQAGSVQQDCEGVDVRKEIASMEASELDETQRSQPGQNNSKHDSGTEVLYTPREERVCSQARDVDEILPAHSKPLVFASRDTEKRNKKHNSAPTPVPTTRPPRDSSPHETTAMLGSSSSVLSTVSVSEAGATRPASFPLLQHHSEYESIPRHSVRMADVDLEALAGAFAPPAPNPKPPPRTGRWVYR</sequence>
<dbReference type="Proteomes" id="UP000664132">
    <property type="component" value="Unassembled WGS sequence"/>
</dbReference>
<evidence type="ECO:0000256" key="1">
    <source>
        <dbReference type="SAM" id="MobiDB-lite"/>
    </source>
</evidence>
<name>A0A8H7T3Q9_9HELO</name>
<accession>A0A8H7T3Q9</accession>
<keyword evidence="4" id="KW-1185">Reference proteome</keyword>
<evidence type="ECO:0000256" key="2">
    <source>
        <dbReference type="SAM" id="Phobius"/>
    </source>
</evidence>
<comment type="caution">
    <text evidence="3">The sequence shown here is derived from an EMBL/GenBank/DDBJ whole genome shotgun (WGS) entry which is preliminary data.</text>
</comment>
<feature type="region of interest" description="Disordered" evidence="1">
    <location>
        <begin position="386"/>
        <end position="406"/>
    </location>
</feature>
<dbReference type="EMBL" id="JAFJYH010000431">
    <property type="protein sequence ID" value="KAG4411875.1"/>
    <property type="molecule type" value="Genomic_DNA"/>
</dbReference>
<dbReference type="AlphaFoldDB" id="A0A8H7T3Q9"/>
<reference evidence="3" key="1">
    <citation type="submission" date="2021-02" db="EMBL/GenBank/DDBJ databases">
        <title>Genome sequence Cadophora malorum strain M34.</title>
        <authorList>
            <person name="Stefanovic E."/>
            <person name="Vu D."/>
            <person name="Scully C."/>
            <person name="Dijksterhuis J."/>
            <person name="Roader J."/>
            <person name="Houbraken J."/>
        </authorList>
    </citation>
    <scope>NUCLEOTIDE SEQUENCE</scope>
    <source>
        <strain evidence="3">M34</strain>
    </source>
</reference>
<evidence type="ECO:0000313" key="3">
    <source>
        <dbReference type="EMBL" id="KAG4411875.1"/>
    </source>
</evidence>
<feature type="region of interest" description="Disordered" evidence="1">
    <location>
        <begin position="297"/>
        <end position="336"/>
    </location>
</feature>
<feature type="compositionally biased region" description="Pro residues" evidence="1">
    <location>
        <begin position="389"/>
        <end position="399"/>
    </location>
</feature>
<keyword evidence="2" id="KW-0472">Membrane</keyword>
<keyword evidence="2" id="KW-1133">Transmembrane helix</keyword>
<organism evidence="3 4">
    <name type="scientific">Cadophora malorum</name>
    <dbReference type="NCBI Taxonomy" id="108018"/>
    <lineage>
        <taxon>Eukaryota</taxon>
        <taxon>Fungi</taxon>
        <taxon>Dikarya</taxon>
        <taxon>Ascomycota</taxon>
        <taxon>Pezizomycotina</taxon>
        <taxon>Leotiomycetes</taxon>
        <taxon>Helotiales</taxon>
        <taxon>Ploettnerulaceae</taxon>
        <taxon>Cadophora</taxon>
    </lineage>
</organism>